<dbReference type="PANTHER" id="PTHR33596">
    <property type="entry name" value="COLD-REGULATED 413 PLASMA MEMBRANE PROTEIN 2"/>
    <property type="match status" value="1"/>
</dbReference>
<reference evidence="7 8" key="1">
    <citation type="journal article" date="2018" name="Nat. Genet.">
        <title>The Rosa genome provides new insights in the design of modern roses.</title>
        <authorList>
            <person name="Bendahmane M."/>
        </authorList>
    </citation>
    <scope>NUCLEOTIDE SEQUENCE [LARGE SCALE GENOMIC DNA]</scope>
    <source>
        <strain evidence="8">cv. Old Blush</strain>
    </source>
</reference>
<protein>
    <submittedName>
        <fullName evidence="7">Putative cold-regulated 413 protein</fullName>
    </submittedName>
</protein>
<dbReference type="OMA" id="CNCHCFG"/>
<organism evidence="7 8">
    <name type="scientific">Rosa chinensis</name>
    <name type="common">China rose</name>
    <dbReference type="NCBI Taxonomy" id="74649"/>
    <lineage>
        <taxon>Eukaryota</taxon>
        <taxon>Viridiplantae</taxon>
        <taxon>Streptophyta</taxon>
        <taxon>Embryophyta</taxon>
        <taxon>Tracheophyta</taxon>
        <taxon>Spermatophyta</taxon>
        <taxon>Magnoliopsida</taxon>
        <taxon>eudicotyledons</taxon>
        <taxon>Gunneridae</taxon>
        <taxon>Pentapetalae</taxon>
        <taxon>rosids</taxon>
        <taxon>fabids</taxon>
        <taxon>Rosales</taxon>
        <taxon>Rosaceae</taxon>
        <taxon>Rosoideae</taxon>
        <taxon>Rosoideae incertae sedis</taxon>
        <taxon>Rosa</taxon>
    </lineage>
</organism>
<gene>
    <name evidence="7" type="ORF">RchiOBHm_Chr2g0102851</name>
</gene>
<proteinExistence type="inferred from homology"/>
<dbReference type="AlphaFoldDB" id="A0A2P6RMS2"/>
<keyword evidence="3 6" id="KW-0812">Transmembrane</keyword>
<evidence type="ECO:0000256" key="2">
    <source>
        <dbReference type="ARBA" id="ARBA00005852"/>
    </source>
</evidence>
<keyword evidence="5 6" id="KW-0472">Membrane</keyword>
<feature type="transmembrane region" description="Helical" evidence="6">
    <location>
        <begin position="74"/>
        <end position="101"/>
    </location>
</feature>
<dbReference type="Pfam" id="PF05562">
    <property type="entry name" value="WCOR413"/>
    <property type="match status" value="1"/>
</dbReference>
<dbReference type="GO" id="GO:0016020">
    <property type="term" value="C:membrane"/>
    <property type="evidence" value="ECO:0007669"/>
    <property type="project" value="UniProtKB-SubCell"/>
</dbReference>
<accession>A0A2P6RMS2</accession>
<name>A0A2P6RMS2_ROSCH</name>
<keyword evidence="8" id="KW-1185">Reference proteome</keyword>
<comment type="subcellular location">
    <subcellularLocation>
        <location evidence="1">Membrane</location>
        <topology evidence="1">Multi-pass membrane protein</topology>
    </subcellularLocation>
</comment>
<comment type="caution">
    <text evidence="7">The sequence shown here is derived from an EMBL/GenBank/DDBJ whole genome shotgun (WGS) entry which is preliminary data.</text>
</comment>
<dbReference type="STRING" id="74649.A0A2P6RMS2"/>
<evidence type="ECO:0000256" key="3">
    <source>
        <dbReference type="ARBA" id="ARBA00022692"/>
    </source>
</evidence>
<evidence type="ECO:0000256" key="6">
    <source>
        <dbReference type="SAM" id="Phobius"/>
    </source>
</evidence>
<dbReference type="OrthoDB" id="1630410at2759"/>
<sequence>MGFAEFMGFEGGGGVGSSGARDSFQWGGTIFALILLILNRTGCRSGMQSNFLVMYLFTSFPTVLFKILRGQFGYWVSFLAVSANLFFPQTFPVSRFLLFVVTPTWVANGLRDSIVGGIFCLIIGVLVVITAIQGIGGFSDCFSNCGCNCHCFAYCLSIGFIFFFTILYLCSETW</sequence>
<evidence type="ECO:0000313" key="7">
    <source>
        <dbReference type="EMBL" id="PRQ47725.1"/>
    </source>
</evidence>
<evidence type="ECO:0000256" key="4">
    <source>
        <dbReference type="ARBA" id="ARBA00022989"/>
    </source>
</evidence>
<evidence type="ECO:0000313" key="8">
    <source>
        <dbReference type="Proteomes" id="UP000238479"/>
    </source>
</evidence>
<comment type="similarity">
    <text evidence="2">Belongs to the Cold-regulated 413 protein family.</text>
</comment>
<feature type="transmembrane region" description="Helical" evidence="6">
    <location>
        <begin position="151"/>
        <end position="170"/>
    </location>
</feature>
<dbReference type="InterPro" id="IPR008892">
    <property type="entry name" value="COR413"/>
</dbReference>
<dbReference type="Gramene" id="PRQ47725">
    <property type="protein sequence ID" value="PRQ47725"/>
    <property type="gene ID" value="RchiOBHm_Chr2g0102851"/>
</dbReference>
<dbReference type="PANTHER" id="PTHR33596:SF4">
    <property type="entry name" value="COLD-REGULATED 413 PLASMA MEMBRANE PROTEIN 4-LIKE"/>
    <property type="match status" value="1"/>
</dbReference>
<evidence type="ECO:0000256" key="1">
    <source>
        <dbReference type="ARBA" id="ARBA00004141"/>
    </source>
</evidence>
<dbReference type="EMBL" id="PDCK01000040">
    <property type="protein sequence ID" value="PRQ47725.1"/>
    <property type="molecule type" value="Genomic_DNA"/>
</dbReference>
<keyword evidence="4 6" id="KW-1133">Transmembrane helix</keyword>
<feature type="transmembrane region" description="Helical" evidence="6">
    <location>
        <begin position="23"/>
        <end position="39"/>
    </location>
</feature>
<dbReference type="Proteomes" id="UP000238479">
    <property type="component" value="Chromosome 2"/>
</dbReference>
<evidence type="ECO:0000256" key="5">
    <source>
        <dbReference type="ARBA" id="ARBA00023136"/>
    </source>
</evidence>
<feature type="transmembrane region" description="Helical" evidence="6">
    <location>
        <begin position="113"/>
        <end position="139"/>
    </location>
</feature>
<feature type="transmembrane region" description="Helical" evidence="6">
    <location>
        <begin position="51"/>
        <end position="68"/>
    </location>
</feature>